<dbReference type="Pfam" id="PF02353">
    <property type="entry name" value="CMAS"/>
    <property type="match status" value="1"/>
</dbReference>
<dbReference type="PANTHER" id="PTHR43667:SF2">
    <property type="entry name" value="FATTY ACID C-METHYL TRANSFERASE"/>
    <property type="match status" value="1"/>
</dbReference>
<sequence length="410" mass="44907">MTSPYIDEERWPHLVATPHARFMSRRAEGVTSRLESLLSSRGIGLDAGSVPHMVVRDGQVIDRVVAEGWLGLAEGYMAGEWNAEPLPEILGILLAQPFEGKVGEFFARRSPKRRGPLPGELPEALVELYAGASRATGAAQFSSASRTSAHDQGIDFTWFGDPDPVERLDLDDAQRRRINTMLDEAEVGPGDRVLEMPSSGGQLAVQAARRGARVDVLTSDEEHAEAVRARVHSAGVGGAVNVELIPGPVPSPRQWSGRYEAIFSVERMETLGLGGLSHYLKAVDRMLSDDGLAVIQSIVATEEMRETARESLDVMRAYVWPALEYPTVGQVREAAAENTQLRVIAENNLSTHLRATLPLWRANFLSRERQAAAAGFDPVFRRLWDYQLALHEALATADDIGCVQFVLAPK</sequence>
<dbReference type="InterPro" id="IPR029063">
    <property type="entry name" value="SAM-dependent_MTases_sf"/>
</dbReference>
<protein>
    <submittedName>
        <fullName evidence="1">Class I SAM-dependent methyltransferase</fullName>
        <ecNumber evidence="1">2.1.1.-</ecNumber>
    </submittedName>
</protein>
<dbReference type="Proteomes" id="UP001146505">
    <property type="component" value="Unassembled WGS sequence"/>
</dbReference>
<dbReference type="EC" id="2.1.1.-" evidence="1"/>
<dbReference type="AlphaFoldDB" id="A0A9X3RR15"/>
<organism evidence="1 2">
    <name type="scientific">Corynebacterium macclintockiae</name>
    <dbReference type="NCBI Taxonomy" id="2913501"/>
    <lineage>
        <taxon>Bacteria</taxon>
        <taxon>Bacillati</taxon>
        <taxon>Actinomycetota</taxon>
        <taxon>Actinomycetes</taxon>
        <taxon>Mycobacteriales</taxon>
        <taxon>Corynebacteriaceae</taxon>
        <taxon>Corynebacterium</taxon>
    </lineage>
</organism>
<proteinExistence type="predicted"/>
<dbReference type="SUPFAM" id="SSF53335">
    <property type="entry name" value="S-adenosyl-L-methionine-dependent methyltransferases"/>
    <property type="match status" value="1"/>
</dbReference>
<dbReference type="GO" id="GO:0008168">
    <property type="term" value="F:methyltransferase activity"/>
    <property type="evidence" value="ECO:0007669"/>
    <property type="project" value="UniProtKB-KW"/>
</dbReference>
<dbReference type="RefSeq" id="WP_269954675.1">
    <property type="nucleotide sequence ID" value="NZ_JAKMUV010000002.1"/>
</dbReference>
<accession>A0A9X3RR15</accession>
<name>A0A9X3RR15_9CORY</name>
<dbReference type="GeneID" id="301812543"/>
<dbReference type="GO" id="GO:0032259">
    <property type="term" value="P:methylation"/>
    <property type="evidence" value="ECO:0007669"/>
    <property type="project" value="UniProtKB-KW"/>
</dbReference>
<keyword evidence="1" id="KW-0489">Methyltransferase</keyword>
<keyword evidence="2" id="KW-1185">Reference proteome</keyword>
<comment type="caution">
    <text evidence="1">The sequence shown here is derived from an EMBL/GenBank/DDBJ whole genome shotgun (WGS) entry which is preliminary data.</text>
</comment>
<dbReference type="PANTHER" id="PTHR43667">
    <property type="entry name" value="CYCLOPROPANE-FATTY-ACYL-PHOSPHOLIPID SYNTHASE"/>
    <property type="match status" value="1"/>
</dbReference>
<evidence type="ECO:0000313" key="2">
    <source>
        <dbReference type="Proteomes" id="UP001146505"/>
    </source>
</evidence>
<dbReference type="Gene3D" id="3.40.50.150">
    <property type="entry name" value="Vaccinia Virus protein VP39"/>
    <property type="match status" value="1"/>
</dbReference>
<gene>
    <name evidence="1" type="ORF">L8U58_03225</name>
</gene>
<reference evidence="1" key="1">
    <citation type="submission" date="2022-02" db="EMBL/GenBank/DDBJ databases">
        <title>Corynebacterium sp. from urogenital microbiome.</title>
        <authorList>
            <person name="Cappelli E.A."/>
            <person name="Ribeiro T.G."/>
            <person name="Peixe L."/>
        </authorList>
    </citation>
    <scope>NUCLEOTIDE SEQUENCE</scope>
    <source>
        <strain evidence="1">C9Ua_112</strain>
    </source>
</reference>
<evidence type="ECO:0000313" key="1">
    <source>
        <dbReference type="EMBL" id="MCZ9304552.1"/>
    </source>
</evidence>
<dbReference type="EMBL" id="JAKMUV010000002">
    <property type="protein sequence ID" value="MCZ9304552.1"/>
    <property type="molecule type" value="Genomic_DNA"/>
</dbReference>
<dbReference type="InterPro" id="IPR050723">
    <property type="entry name" value="CFA/CMAS"/>
</dbReference>
<keyword evidence="1" id="KW-0808">Transferase</keyword>